<feature type="region of interest" description="Disordered" evidence="1">
    <location>
        <begin position="106"/>
        <end position="127"/>
    </location>
</feature>
<feature type="compositionally biased region" description="Low complexity" evidence="1">
    <location>
        <begin position="409"/>
        <end position="427"/>
    </location>
</feature>
<dbReference type="OrthoDB" id="5407653at2759"/>
<dbReference type="Proteomes" id="UP000689129">
    <property type="component" value="Unassembled WGS sequence"/>
</dbReference>
<comment type="caution">
    <text evidence="2">The sequence shown here is derived from an EMBL/GenBank/DDBJ whole genome shotgun (WGS) entry which is preliminary data.</text>
</comment>
<feature type="compositionally biased region" description="Basic and acidic residues" evidence="1">
    <location>
        <begin position="354"/>
        <end position="364"/>
    </location>
</feature>
<feature type="compositionally biased region" description="Basic and acidic residues" evidence="1">
    <location>
        <begin position="106"/>
        <end position="115"/>
    </location>
</feature>
<organism evidence="2 3">
    <name type="scientific">Verticillium longisporum</name>
    <name type="common">Verticillium dahliae var. longisporum</name>
    <dbReference type="NCBI Taxonomy" id="100787"/>
    <lineage>
        <taxon>Eukaryota</taxon>
        <taxon>Fungi</taxon>
        <taxon>Dikarya</taxon>
        <taxon>Ascomycota</taxon>
        <taxon>Pezizomycotina</taxon>
        <taxon>Sordariomycetes</taxon>
        <taxon>Hypocreomycetidae</taxon>
        <taxon>Glomerellales</taxon>
        <taxon>Plectosphaerellaceae</taxon>
        <taxon>Verticillium</taxon>
    </lineage>
</organism>
<feature type="compositionally biased region" description="Basic and acidic residues" evidence="1">
    <location>
        <begin position="385"/>
        <end position="407"/>
    </location>
</feature>
<feature type="region of interest" description="Disordered" evidence="1">
    <location>
        <begin position="185"/>
        <end position="222"/>
    </location>
</feature>
<protein>
    <submittedName>
        <fullName evidence="2">Uncharacterized protein</fullName>
    </submittedName>
</protein>
<reference evidence="2" key="1">
    <citation type="journal article" date="2021" name="Mol. Plant Pathol.">
        <title>A 20-kb lineage-specific genomic region tames virulence in pathogenic amphidiploid Verticillium longisporum.</title>
        <authorList>
            <person name="Harting R."/>
            <person name="Starke J."/>
            <person name="Kusch H."/>
            <person name="Poggeler S."/>
            <person name="Maurus I."/>
            <person name="Schluter R."/>
            <person name="Landesfeind M."/>
            <person name="Bulla I."/>
            <person name="Nowrousian M."/>
            <person name="de Jonge R."/>
            <person name="Stahlhut G."/>
            <person name="Hoff K.J."/>
            <person name="Asshauer K.P."/>
            <person name="Thurmer A."/>
            <person name="Stanke M."/>
            <person name="Daniel R."/>
            <person name="Morgenstern B."/>
            <person name="Thomma B.P.H.J."/>
            <person name="Kronstad J.W."/>
            <person name="Braus-Stromeyer S.A."/>
            <person name="Braus G.H."/>
        </authorList>
    </citation>
    <scope>NUCLEOTIDE SEQUENCE</scope>
    <source>
        <strain evidence="2">Vl32</strain>
    </source>
</reference>
<proteinExistence type="predicted"/>
<evidence type="ECO:0000313" key="3">
    <source>
        <dbReference type="Proteomes" id="UP000689129"/>
    </source>
</evidence>
<feature type="region of interest" description="Disordered" evidence="1">
    <location>
        <begin position="354"/>
        <end position="434"/>
    </location>
</feature>
<sequence>MFGSFPAIASLPRYAKIDPKDIPPPTPVALPHSQPQLQSPPTPPASSAQPLVHLIQTVYRPGQVAPSIFEALGVHVIPDTAVADLLPDPAYVPDFATWDALSADEARQRNDETKRPLNTGVQSPGCQTYQDRKRELSISNQDAYRVVRRLPPLKGQQQARLGNAYEFYRCLEAFTTFWEDTSKPTPPAHDAAAAAAIAATTDDSSASTDASTQGETPEEPVRAVRTAAGTSMPGDYRQNLVNAFLKLVAYDFGCNASASRAEPRLHLIAPSAMSSSQTGSGSGDPHQRSSYFASGCTFIFRSPRTRDAARQGLVDGPLGAVSARASTNFDTEADHTIDFAREIVAALITAQHRAREGKTERRPGDGQWWTTERRWGGGQGGPIGREVDRDVVAGDKDAAPSNERKAEQATAALGSSSSGARPGAAPGMPVSKRPRKQMSIYDNYRMVRPPSASWDQKTRYEAIGKVRGAGYDDIFVVSSLFHHVSILRVRVPDRLLEVLGGAPDEYVGGKRSWGGLEVRRSRWFDLFLVDQRIEAMEIVWGVMAWMMRAPEPERGSKEEDVKMAGT</sequence>
<evidence type="ECO:0000256" key="1">
    <source>
        <dbReference type="SAM" id="MobiDB-lite"/>
    </source>
</evidence>
<accession>A0A8I2ZQ62</accession>
<evidence type="ECO:0000313" key="2">
    <source>
        <dbReference type="EMBL" id="KAG7134554.1"/>
    </source>
</evidence>
<dbReference type="AlphaFoldDB" id="A0A8I2ZQ62"/>
<name>A0A8I2ZQ62_VERLO</name>
<feature type="region of interest" description="Disordered" evidence="1">
    <location>
        <begin position="16"/>
        <end position="48"/>
    </location>
</feature>
<feature type="compositionally biased region" description="Low complexity" evidence="1">
    <location>
        <begin position="190"/>
        <end position="212"/>
    </location>
</feature>
<dbReference type="EMBL" id="JAEMWZ010000135">
    <property type="protein sequence ID" value="KAG7134554.1"/>
    <property type="molecule type" value="Genomic_DNA"/>
</dbReference>
<gene>
    <name evidence="2" type="ORF">HYQ45_007525</name>
</gene>